<sequence length="251" mass="27499">MLEATIKMSRFDSRTTLFSQDGRLLQVEYAIKAVTIAAPCLAILAQDGIVFVAQKKLPSKLSDQQTSEKIYKIDSHIVCAVSGLTSDANILIDEARTYSQKWLAVYDEPIPVEVLVQYISDVKQNYTHHGGLRPYGVSFLFGGWDAHLGFQLYQTDPSGNYSAWVATSIGGSAPEIASALKQNIADSSQKILLKEAQQYAVSALIKTTDITKVSSDKMEILTVVKGESGDILAKYVSNAEVDAICRQLQDK</sequence>
<evidence type="ECO:0000259" key="3">
    <source>
        <dbReference type="SMART" id="SM00948"/>
    </source>
</evidence>
<dbReference type="VEuPathDB" id="GiardiaDB:GL50803_0014497"/>
<dbReference type="InterPro" id="IPR050115">
    <property type="entry name" value="Proteasome_alpha"/>
</dbReference>
<dbReference type="PANTHER" id="PTHR11599">
    <property type="entry name" value="PROTEASOME SUBUNIT ALPHA/BETA"/>
    <property type="match status" value="1"/>
</dbReference>
<evidence type="ECO:0000256" key="1">
    <source>
        <dbReference type="ARBA" id="ARBA00022942"/>
    </source>
</evidence>
<protein>
    <submittedName>
        <fullName evidence="4">26S Proteasome core subunit-alpha-7</fullName>
    </submittedName>
</protein>
<accession>V6TGS3</accession>
<dbReference type="GO" id="GO:0019773">
    <property type="term" value="C:proteasome core complex, alpha-subunit complex"/>
    <property type="evidence" value="ECO:0007669"/>
    <property type="project" value="UniProtKB-UniRule"/>
</dbReference>
<keyword evidence="1 2" id="KW-0647">Proteasome</keyword>
<evidence type="ECO:0000256" key="2">
    <source>
        <dbReference type="PROSITE-ProRule" id="PRU00808"/>
    </source>
</evidence>
<reference evidence="5" key="1">
    <citation type="submission" date="2012-02" db="EMBL/GenBank/DDBJ databases">
        <title>Genome sequencing of Giardia lamblia Genotypes A2 and B isolates (DH and GS) and comparative analysis with the genomes of Genotypes A1 and E (WB and Pig).</title>
        <authorList>
            <person name="Adam R."/>
            <person name="Dahlstrom E."/>
            <person name="Martens C."/>
            <person name="Bruno D."/>
            <person name="Barbian K."/>
            <person name="Porcella S.F."/>
            <person name="Nash T."/>
        </authorList>
    </citation>
    <scope>NUCLEOTIDE SEQUENCE</scope>
    <source>
        <strain evidence="5">DH</strain>
    </source>
</reference>
<dbReference type="SMART" id="SM00948">
    <property type="entry name" value="Proteasome_A_N"/>
    <property type="match status" value="1"/>
</dbReference>
<dbReference type="Proteomes" id="UP000018320">
    <property type="component" value="Unassembled WGS sequence"/>
</dbReference>
<proteinExistence type="inferred from homology"/>
<dbReference type="VEuPathDB" id="GiardiaDB:GL50581_2414"/>
<dbReference type="Pfam" id="PF00227">
    <property type="entry name" value="Proteasome"/>
    <property type="match status" value="1"/>
</dbReference>
<dbReference type="Pfam" id="PF10584">
    <property type="entry name" value="Proteasome_A_N"/>
    <property type="match status" value="1"/>
</dbReference>
<dbReference type="InterPro" id="IPR001353">
    <property type="entry name" value="Proteasome_sua/b"/>
</dbReference>
<gene>
    <name evidence="4" type="ORF">DHA2_14497</name>
</gene>
<comment type="caution">
    <text evidence="4">The sequence shown here is derived from an EMBL/GenBank/DDBJ whole genome shotgun (WGS) entry which is preliminary data.</text>
</comment>
<dbReference type="VEuPathDB" id="GiardiaDB:QR46_3182"/>
<dbReference type="InterPro" id="IPR023332">
    <property type="entry name" value="Proteasome_alpha-type"/>
</dbReference>
<name>V6TGS3_GIAIN</name>
<dbReference type="AlphaFoldDB" id="V6TGS3"/>
<dbReference type="VEuPathDB" id="GiardiaDB:DHA2_14497"/>
<dbReference type="Gene3D" id="3.60.20.10">
    <property type="entry name" value="Glutamine Phosphoribosylpyrophosphate, subunit 1, domain 1"/>
    <property type="match status" value="1"/>
</dbReference>
<dbReference type="InterPro" id="IPR029055">
    <property type="entry name" value="Ntn_hydrolases_N"/>
</dbReference>
<evidence type="ECO:0000313" key="5">
    <source>
        <dbReference type="Proteomes" id="UP000018320"/>
    </source>
</evidence>
<organism evidence="4 5">
    <name type="scientific">Giardia intestinalis</name>
    <name type="common">Giardia lamblia</name>
    <dbReference type="NCBI Taxonomy" id="5741"/>
    <lineage>
        <taxon>Eukaryota</taxon>
        <taxon>Metamonada</taxon>
        <taxon>Diplomonadida</taxon>
        <taxon>Hexamitidae</taxon>
        <taxon>Giardiinae</taxon>
        <taxon>Giardia</taxon>
    </lineage>
</organism>
<reference evidence="4 5" key="2">
    <citation type="journal article" date="2013" name="Genome Biol. Evol.">
        <title>Genome sequencing of Giardia lamblia genotypes A2 and B isolates (DH and GS) and comparative analysis with the genomes of genotypes A1 and E (WB and Pig).</title>
        <authorList>
            <person name="Adam R.D."/>
            <person name="Dahlstrom E.W."/>
            <person name="Martens C.A."/>
            <person name="Bruno D.P."/>
            <person name="Barbian K.D."/>
            <person name="Ricklefs S.M."/>
            <person name="Hernandez M.M."/>
            <person name="Narla N.P."/>
            <person name="Patel R.B."/>
            <person name="Porcella S.F."/>
            <person name="Nash T.E."/>
        </authorList>
    </citation>
    <scope>NUCLEOTIDE SEQUENCE [LARGE SCALE GENOMIC DNA]</scope>
    <source>
        <strain evidence="4 5">DH</strain>
    </source>
</reference>
<dbReference type="SUPFAM" id="SSF56235">
    <property type="entry name" value="N-terminal nucleophile aminohydrolases (Ntn hydrolases)"/>
    <property type="match status" value="1"/>
</dbReference>
<dbReference type="PROSITE" id="PS51475">
    <property type="entry name" value="PROTEASOME_ALPHA_2"/>
    <property type="match status" value="1"/>
</dbReference>
<dbReference type="MEROPS" id="T01.973"/>
<feature type="domain" description="Proteasome alpha-type subunits" evidence="3">
    <location>
        <begin position="11"/>
        <end position="33"/>
    </location>
</feature>
<dbReference type="EMBL" id="AHGT01000056">
    <property type="protein sequence ID" value="ESU36130.1"/>
    <property type="molecule type" value="Genomic_DNA"/>
</dbReference>
<comment type="similarity">
    <text evidence="2">Belongs to the peptidase T1A family.</text>
</comment>
<dbReference type="GO" id="GO:0006511">
    <property type="term" value="P:ubiquitin-dependent protein catabolic process"/>
    <property type="evidence" value="ECO:0007669"/>
    <property type="project" value="InterPro"/>
</dbReference>
<dbReference type="InterPro" id="IPR000426">
    <property type="entry name" value="Proteasome_asu_N"/>
</dbReference>
<dbReference type="CDD" id="cd03752">
    <property type="entry name" value="proteasome_alpha_type_4"/>
    <property type="match status" value="1"/>
</dbReference>
<evidence type="ECO:0000313" key="4">
    <source>
        <dbReference type="EMBL" id="ESU36130.1"/>
    </source>
</evidence>